<accession>A0A501PL50</accession>
<dbReference type="InterPro" id="IPR037401">
    <property type="entry name" value="SnoaL-like"/>
</dbReference>
<dbReference type="AlphaFoldDB" id="A0A501PL50"/>
<dbReference type="Gene3D" id="3.10.450.50">
    <property type="match status" value="1"/>
</dbReference>
<evidence type="ECO:0000259" key="1">
    <source>
        <dbReference type="Pfam" id="PF13577"/>
    </source>
</evidence>
<dbReference type="SUPFAM" id="SSF54427">
    <property type="entry name" value="NTF2-like"/>
    <property type="match status" value="1"/>
</dbReference>
<reference evidence="3" key="1">
    <citation type="submission" date="2019-06" db="EMBL/GenBank/DDBJ databases">
        <title>The complete genome of Emcibacter congregatus ZYLT.</title>
        <authorList>
            <person name="Zhao Z."/>
        </authorList>
    </citation>
    <scope>NUCLEOTIDE SEQUENCE [LARGE SCALE GENOMIC DNA]</scope>
    <source>
        <strain evidence="3">MCCC 1A06723</strain>
    </source>
</reference>
<evidence type="ECO:0000313" key="3">
    <source>
        <dbReference type="Proteomes" id="UP000319148"/>
    </source>
</evidence>
<gene>
    <name evidence="2" type="ORF">FIV46_07805</name>
</gene>
<dbReference type="EMBL" id="VFIY01000006">
    <property type="protein sequence ID" value="TPD60787.1"/>
    <property type="molecule type" value="Genomic_DNA"/>
</dbReference>
<dbReference type="InterPro" id="IPR032710">
    <property type="entry name" value="NTF2-like_dom_sf"/>
</dbReference>
<feature type="domain" description="SnoaL-like" evidence="1">
    <location>
        <begin position="19"/>
        <end position="181"/>
    </location>
</feature>
<evidence type="ECO:0000313" key="2">
    <source>
        <dbReference type="EMBL" id="TPD60787.1"/>
    </source>
</evidence>
<keyword evidence="3" id="KW-1185">Reference proteome</keyword>
<name>A0A501PL50_9PROT</name>
<dbReference type="Proteomes" id="UP000319148">
    <property type="component" value="Unassembled WGS sequence"/>
</dbReference>
<protein>
    <submittedName>
        <fullName evidence="2">Nuclear transport factor 2 family protein</fullName>
    </submittedName>
</protein>
<comment type="caution">
    <text evidence="2">The sequence shown here is derived from an EMBL/GenBank/DDBJ whole genome shotgun (WGS) entry which is preliminary data.</text>
</comment>
<dbReference type="OrthoDB" id="8217881at2"/>
<dbReference type="Pfam" id="PF13577">
    <property type="entry name" value="SnoaL_4"/>
    <property type="match status" value="1"/>
</dbReference>
<sequence length="253" mass="28378">MIATPSTAAERKTISAAERALAMLEVQNTMSKHAYYHAAGLNSEEIEALWVAKDGPNAKTATFASPMWVMNGLETVRRAYGEENQKNREKALKALSEVNPNIKNIPENLGAGHEWAMHTNTTPVIEVAGDGKTAKGIWYSPGMGLFTAIEDGKAVVKGTFFWEKYGADFIKENGVWKIWHLQMAYDFTPSIENGNWLDKKEDVMVQAGERMKDMPPGFTKPKYSYPTFSPERTSIIYPPIPDPYYTFSETFSY</sequence>
<proteinExistence type="predicted"/>
<organism evidence="2 3">
    <name type="scientific">Emcibacter nanhaiensis</name>
    <dbReference type="NCBI Taxonomy" id="1505037"/>
    <lineage>
        <taxon>Bacteria</taxon>
        <taxon>Pseudomonadati</taxon>
        <taxon>Pseudomonadota</taxon>
        <taxon>Alphaproteobacteria</taxon>
        <taxon>Emcibacterales</taxon>
        <taxon>Emcibacteraceae</taxon>
        <taxon>Emcibacter</taxon>
    </lineage>
</organism>